<organism evidence="6 7">
    <name type="scientific">Tahibacter harae</name>
    <dbReference type="NCBI Taxonomy" id="2963937"/>
    <lineage>
        <taxon>Bacteria</taxon>
        <taxon>Pseudomonadati</taxon>
        <taxon>Pseudomonadota</taxon>
        <taxon>Gammaproteobacteria</taxon>
        <taxon>Lysobacterales</taxon>
        <taxon>Rhodanobacteraceae</taxon>
        <taxon>Tahibacter</taxon>
    </lineage>
</organism>
<dbReference type="InterPro" id="IPR005308">
    <property type="entry name" value="OKR_de-COase_N"/>
</dbReference>
<evidence type="ECO:0000256" key="3">
    <source>
        <dbReference type="ARBA" id="ARBA00022898"/>
    </source>
</evidence>
<evidence type="ECO:0000256" key="1">
    <source>
        <dbReference type="ARBA" id="ARBA00010671"/>
    </source>
</evidence>
<dbReference type="Gene3D" id="3.40.50.2300">
    <property type="match status" value="1"/>
</dbReference>
<keyword evidence="2" id="KW-0210">Decarboxylase</keyword>
<dbReference type="SUPFAM" id="SSF55904">
    <property type="entry name" value="Ornithine decarboxylase C-terminal domain"/>
    <property type="match status" value="1"/>
</dbReference>
<evidence type="ECO:0000256" key="2">
    <source>
        <dbReference type="ARBA" id="ARBA00022793"/>
    </source>
</evidence>
<evidence type="ECO:0000259" key="5">
    <source>
        <dbReference type="PROSITE" id="PS00703"/>
    </source>
</evidence>
<dbReference type="Gene3D" id="3.90.100.10">
    <property type="entry name" value="Orn/Lys/Arg decarboxylase, C-terminal domain"/>
    <property type="match status" value="1"/>
</dbReference>
<gene>
    <name evidence="6" type="ORF">NM961_18780</name>
</gene>
<keyword evidence="3" id="KW-0663">Pyridoxal phosphate</keyword>
<evidence type="ECO:0000313" key="6">
    <source>
        <dbReference type="EMBL" id="MCQ4166762.1"/>
    </source>
</evidence>
<protein>
    <submittedName>
        <fullName evidence="6">Lysine decarboxylase</fullName>
    </submittedName>
</protein>
<dbReference type="EMBL" id="JANFQO010000021">
    <property type="protein sequence ID" value="MCQ4166762.1"/>
    <property type="molecule type" value="Genomic_DNA"/>
</dbReference>
<dbReference type="PROSITE" id="PS00703">
    <property type="entry name" value="OKR_DC_1"/>
    <property type="match status" value="1"/>
</dbReference>
<dbReference type="CDD" id="cd00615">
    <property type="entry name" value="Orn_deC_like"/>
    <property type="match status" value="1"/>
</dbReference>
<accession>A0ABT1QWU5</accession>
<comment type="similarity">
    <text evidence="1">Belongs to the Orn/Lys/Arg decarboxylase class-I family.</text>
</comment>
<dbReference type="PIRSF" id="PIRSF009393">
    <property type="entry name" value="Orn_decarb"/>
    <property type="match status" value="1"/>
</dbReference>
<dbReference type="Gene3D" id="3.90.1150.10">
    <property type="entry name" value="Aspartate Aminotransferase, domain 1"/>
    <property type="match status" value="1"/>
</dbReference>
<feature type="domain" description="Orn/Lys/Arg decarboxylases family 1 pyridoxal-P attachment site" evidence="5">
    <location>
        <begin position="393"/>
        <end position="407"/>
    </location>
</feature>
<dbReference type="InterPro" id="IPR036633">
    <property type="entry name" value="Prn/Lys/Arg_de-COase_C_sf"/>
</dbReference>
<dbReference type="RefSeq" id="WP_255915952.1">
    <property type="nucleotide sequence ID" value="NZ_JANFQO010000021.1"/>
</dbReference>
<reference evidence="6" key="1">
    <citation type="submission" date="2022-07" db="EMBL/GenBank/DDBJ databases">
        <title>Tahibacter sp., a new gammaproteobacterium isolated from the silt sample collected at pig farm.</title>
        <authorList>
            <person name="Chen H."/>
        </authorList>
    </citation>
    <scope>NUCLEOTIDE SEQUENCE</scope>
    <source>
        <strain evidence="6">P2K</strain>
    </source>
</reference>
<dbReference type="Pfam" id="PF01276">
    <property type="entry name" value="OKR_DC_1"/>
    <property type="match status" value="1"/>
</dbReference>
<dbReference type="InterPro" id="IPR015422">
    <property type="entry name" value="PyrdxlP-dep_Trfase_small"/>
</dbReference>
<dbReference type="Proteomes" id="UP001165498">
    <property type="component" value="Unassembled WGS sequence"/>
</dbReference>
<sequence length="766" mass="84942">MYFNSLDYPIVIIDGDYDSPRINGILIRALAEEIRAHGQRVLTGLTMDDAEAGARAYNAASAVMISIDGSEDSAHQFDRLHALLETQLVVRDNLPIFLYGERRTVEQIPTKLLSMVHGFTFLFEDTKSFIARQVLRAADEYMNNLLPPFFKALITHAAQSNYSWHTPGHGGGVAFTKSAVGRALHQFFGENTLRSDLSVSVPELGSLLDHTGPIKAAENEAARNFGADHTFFVTNGTSTSNKIIWHATVARGDIVFVDRNCHKSLLHALIMTGAVPVYFRPSRNAHGIIGPISLDQFSPAAMARAIAANPLARKAAKKAARGARPRIAVVTNSTYDGLCYNAEKIAEDIGDGVDYLHFDEAWYAYAAFHELYENHYAMAKGKPREQDAVIFATHSTHKLLAAFSQASMIHARNGRGRALDVERFNEAYMMHTSTSPHYGLIASCDIASRMMRGRAGRSLVEQMHKEAIAFRRAMLHVGGELEDHDWWFEVWEPESLHTRFEQGERAAVPVSTRQDDWKLEPGAAWHGFGELPRDYVLIDPIKVTLLTPGLSMDGRLGKTGIPACVVSRFLWGRGITVEKTNLYSFLVLFSLGITKGKWSTLTTELLAFKDLYDANAPLADALPHLVEEHPQAYAGMGLHDLCSALHAFNKTHKVPTVMRDMYVDLPEPAMIPAEAYDCLVRGEVERVEIDKLEGRIAATMLVPYPPGIPTIMPGERFGARDSAILESLRIARAQNRQFPGFESDIHGLIAEQTPAGPRYLVEVLKQ</sequence>
<keyword evidence="7" id="KW-1185">Reference proteome</keyword>
<evidence type="ECO:0000256" key="4">
    <source>
        <dbReference type="ARBA" id="ARBA00023239"/>
    </source>
</evidence>
<dbReference type="SUPFAM" id="SSF53383">
    <property type="entry name" value="PLP-dependent transferases"/>
    <property type="match status" value="1"/>
</dbReference>
<dbReference type="InterPro" id="IPR015421">
    <property type="entry name" value="PyrdxlP-dep_Trfase_major"/>
</dbReference>
<dbReference type="Pfam" id="PF03711">
    <property type="entry name" value="OKR_DC_1_C"/>
    <property type="match status" value="1"/>
</dbReference>
<dbReference type="InterPro" id="IPR008286">
    <property type="entry name" value="Prn/Lys/Arg_de-COase_C"/>
</dbReference>
<dbReference type="Pfam" id="PF03709">
    <property type="entry name" value="OKR_DC_1_N"/>
    <property type="match status" value="1"/>
</dbReference>
<dbReference type="PANTHER" id="PTHR45229:SF3">
    <property type="entry name" value="BIODEGRADATIVE ARGININE DECARBOXYLASE"/>
    <property type="match status" value="1"/>
</dbReference>
<name>A0ABT1QWU5_9GAMM</name>
<dbReference type="InterPro" id="IPR000310">
    <property type="entry name" value="Orn/Lys/Arg_deCO2ase_major_dom"/>
</dbReference>
<dbReference type="PANTHER" id="PTHR45229">
    <property type="entry name" value="CONSTITUTIVE ORNITHINE DECARBOXYLASE"/>
    <property type="match status" value="1"/>
</dbReference>
<comment type="caution">
    <text evidence="6">The sequence shown here is derived from an EMBL/GenBank/DDBJ whole genome shotgun (WGS) entry which is preliminary data.</text>
</comment>
<proteinExistence type="inferred from homology"/>
<dbReference type="InterPro" id="IPR015424">
    <property type="entry name" value="PyrdxlP-dep_Trfase"/>
</dbReference>
<evidence type="ECO:0000313" key="7">
    <source>
        <dbReference type="Proteomes" id="UP001165498"/>
    </source>
</evidence>
<dbReference type="Gene3D" id="3.40.640.10">
    <property type="entry name" value="Type I PLP-dependent aspartate aminotransferase-like (Major domain)"/>
    <property type="match status" value="1"/>
</dbReference>
<dbReference type="InterPro" id="IPR011193">
    <property type="entry name" value="Orn/lys/arg_de-COase"/>
</dbReference>
<keyword evidence="4" id="KW-0456">Lyase</keyword>